<dbReference type="InterPro" id="IPR036388">
    <property type="entry name" value="WH-like_DNA-bd_sf"/>
</dbReference>
<dbReference type="InterPro" id="IPR036390">
    <property type="entry name" value="WH_DNA-bd_sf"/>
</dbReference>
<evidence type="ECO:0000313" key="3">
    <source>
        <dbReference type="Proteomes" id="UP001499852"/>
    </source>
</evidence>
<gene>
    <name evidence="2" type="ORF">GCM10023213_24470</name>
</gene>
<dbReference type="PANTHER" id="PTHR33221:SF5">
    <property type="entry name" value="HTH-TYPE TRANSCRIPTIONAL REGULATOR ISCR"/>
    <property type="match status" value="1"/>
</dbReference>
<dbReference type="EMBL" id="BAABIA010000004">
    <property type="protein sequence ID" value="GAA5140999.1"/>
    <property type="molecule type" value="Genomic_DNA"/>
</dbReference>
<keyword evidence="3" id="KW-1185">Reference proteome</keyword>
<comment type="caution">
    <text evidence="2">The sequence shown here is derived from an EMBL/GenBank/DDBJ whole genome shotgun (WGS) entry which is preliminary data.</text>
</comment>
<keyword evidence="1" id="KW-0238">DNA-binding</keyword>
<evidence type="ECO:0000313" key="2">
    <source>
        <dbReference type="EMBL" id="GAA5140999.1"/>
    </source>
</evidence>
<dbReference type="Proteomes" id="UP001499852">
    <property type="component" value="Unassembled WGS sequence"/>
</dbReference>
<dbReference type="PROSITE" id="PS51197">
    <property type="entry name" value="HTH_RRF2_2"/>
    <property type="match status" value="1"/>
</dbReference>
<reference evidence="3" key="1">
    <citation type="journal article" date="2019" name="Int. J. Syst. Evol. Microbiol.">
        <title>The Global Catalogue of Microorganisms (GCM) 10K type strain sequencing project: providing services to taxonomists for standard genome sequencing and annotation.</title>
        <authorList>
            <consortium name="The Broad Institute Genomics Platform"/>
            <consortium name="The Broad Institute Genome Sequencing Center for Infectious Disease"/>
            <person name="Wu L."/>
            <person name="Ma J."/>
        </authorList>
    </citation>
    <scope>NUCLEOTIDE SEQUENCE [LARGE SCALE GENOMIC DNA]</scope>
    <source>
        <strain evidence="3">JCM 18053</strain>
    </source>
</reference>
<dbReference type="Pfam" id="PF02082">
    <property type="entry name" value="Rrf2"/>
    <property type="match status" value="1"/>
</dbReference>
<dbReference type="PANTHER" id="PTHR33221">
    <property type="entry name" value="WINGED HELIX-TURN-HELIX TRANSCRIPTIONAL REGULATOR, RRF2 FAMILY"/>
    <property type="match status" value="1"/>
</dbReference>
<dbReference type="RefSeq" id="WP_345736653.1">
    <property type="nucleotide sequence ID" value="NZ_BAABIA010000004.1"/>
</dbReference>
<protein>
    <submittedName>
        <fullName evidence="2">Rrf2 family transcriptional regulator</fullName>
    </submittedName>
</protein>
<evidence type="ECO:0000256" key="1">
    <source>
        <dbReference type="ARBA" id="ARBA00023125"/>
    </source>
</evidence>
<dbReference type="SUPFAM" id="SSF46785">
    <property type="entry name" value="Winged helix' DNA-binding domain"/>
    <property type="match status" value="1"/>
</dbReference>
<sequence>MKLSRKAEYAMRALLAMARSPETSTFSIQDIAASERIPLKFLEQILLVLKNGGLLRSKRGVGGGYQFQKAPLRISLGEIVQLIDGPFEPIHCATMTDQPGAACECGIPGGCGLGQVFGSLRDDVNEWLQKTTLADVLERDRLRQPLSFEI</sequence>
<proteinExistence type="predicted"/>
<name>A0ABP9P565_9BACT</name>
<dbReference type="InterPro" id="IPR030489">
    <property type="entry name" value="TR_Rrf2-type_CS"/>
</dbReference>
<accession>A0ABP9P565</accession>
<dbReference type="Gene3D" id="1.10.10.10">
    <property type="entry name" value="Winged helix-like DNA-binding domain superfamily/Winged helix DNA-binding domain"/>
    <property type="match status" value="1"/>
</dbReference>
<dbReference type="NCBIfam" id="TIGR00738">
    <property type="entry name" value="rrf2_super"/>
    <property type="match status" value="1"/>
</dbReference>
<dbReference type="PROSITE" id="PS01332">
    <property type="entry name" value="HTH_RRF2_1"/>
    <property type="match status" value="1"/>
</dbReference>
<organism evidence="2 3">
    <name type="scientific">Prosthecobacter algae</name>
    <dbReference type="NCBI Taxonomy" id="1144682"/>
    <lineage>
        <taxon>Bacteria</taxon>
        <taxon>Pseudomonadati</taxon>
        <taxon>Verrucomicrobiota</taxon>
        <taxon>Verrucomicrobiia</taxon>
        <taxon>Verrucomicrobiales</taxon>
        <taxon>Verrucomicrobiaceae</taxon>
        <taxon>Prosthecobacter</taxon>
    </lineage>
</organism>
<dbReference type="InterPro" id="IPR000944">
    <property type="entry name" value="Tscrpt_reg_Rrf2"/>
</dbReference>